<gene>
    <name evidence="10" type="ORF">DX908_14405</name>
</gene>
<reference evidence="10 11" key="1">
    <citation type="submission" date="2018-08" db="EMBL/GenBank/DDBJ databases">
        <title>Parvularcula sp. SM1705, isolated from surface water of the South Sea China.</title>
        <authorList>
            <person name="Sun L."/>
        </authorList>
    </citation>
    <scope>NUCLEOTIDE SEQUENCE [LARGE SCALE GENOMIC DNA]</scope>
    <source>
        <strain evidence="10 11">SM1705</strain>
    </source>
</reference>
<comment type="caution">
    <text evidence="10">The sequence shown here is derived from an EMBL/GenBank/DDBJ whole genome shotgun (WGS) entry which is preliminary data.</text>
</comment>
<evidence type="ECO:0000256" key="6">
    <source>
        <dbReference type="ARBA" id="ARBA00023136"/>
    </source>
</evidence>
<organism evidence="10 11">
    <name type="scientific">Parvularcula marina</name>
    <dbReference type="NCBI Taxonomy" id="2292771"/>
    <lineage>
        <taxon>Bacteria</taxon>
        <taxon>Pseudomonadati</taxon>
        <taxon>Pseudomonadota</taxon>
        <taxon>Alphaproteobacteria</taxon>
        <taxon>Parvularculales</taxon>
        <taxon>Parvularculaceae</taxon>
        <taxon>Parvularcula</taxon>
    </lineage>
</organism>
<keyword evidence="5 8" id="KW-1133">Transmembrane helix</keyword>
<dbReference type="Pfam" id="PF02397">
    <property type="entry name" value="Bac_transf"/>
    <property type="match status" value="1"/>
</dbReference>
<dbReference type="GO" id="GO:0016780">
    <property type="term" value="F:phosphotransferase activity, for other substituted phosphate groups"/>
    <property type="evidence" value="ECO:0007669"/>
    <property type="project" value="TreeGrafter"/>
</dbReference>
<evidence type="ECO:0000313" key="11">
    <source>
        <dbReference type="Proteomes" id="UP000264589"/>
    </source>
</evidence>
<keyword evidence="3 10" id="KW-0808">Transferase</keyword>
<dbReference type="EMBL" id="QUQO01000002">
    <property type="protein sequence ID" value="RFB01476.1"/>
    <property type="molecule type" value="Genomic_DNA"/>
</dbReference>
<feature type="domain" description="Bacterial sugar transferase" evidence="9">
    <location>
        <begin position="127"/>
        <end position="309"/>
    </location>
</feature>
<dbReference type="PANTHER" id="PTHR30576:SF0">
    <property type="entry name" value="UNDECAPRENYL-PHOSPHATE N-ACETYLGALACTOSAMINYL 1-PHOSPHATE TRANSFERASE-RELATED"/>
    <property type="match status" value="1"/>
</dbReference>
<dbReference type="GO" id="GO:0000271">
    <property type="term" value="P:polysaccharide biosynthetic process"/>
    <property type="evidence" value="ECO:0007669"/>
    <property type="project" value="UniProtKB-KW"/>
</dbReference>
<dbReference type="PANTHER" id="PTHR30576">
    <property type="entry name" value="COLANIC BIOSYNTHESIS UDP-GLUCOSE LIPID CARRIER TRANSFERASE"/>
    <property type="match status" value="1"/>
</dbReference>
<evidence type="ECO:0000256" key="7">
    <source>
        <dbReference type="ARBA" id="ARBA00023169"/>
    </source>
</evidence>
<feature type="transmembrane region" description="Helical" evidence="8">
    <location>
        <begin position="27"/>
        <end position="50"/>
    </location>
</feature>
<dbReference type="GO" id="GO:0016020">
    <property type="term" value="C:membrane"/>
    <property type="evidence" value="ECO:0007669"/>
    <property type="project" value="UniProtKB-SubCell"/>
</dbReference>
<protein>
    <submittedName>
        <fullName evidence="10">Exopolysaccharide biosynthesis polyprenyl glycosylphosphotransferase</fullName>
    </submittedName>
</protein>
<feature type="transmembrane region" description="Helical" evidence="8">
    <location>
        <begin position="132"/>
        <end position="153"/>
    </location>
</feature>
<keyword evidence="7" id="KW-0270">Exopolysaccharide synthesis</keyword>
<keyword evidence="6 8" id="KW-0472">Membrane</keyword>
<evidence type="ECO:0000256" key="1">
    <source>
        <dbReference type="ARBA" id="ARBA00004141"/>
    </source>
</evidence>
<evidence type="ECO:0000256" key="8">
    <source>
        <dbReference type="SAM" id="Phobius"/>
    </source>
</evidence>
<dbReference type="InterPro" id="IPR003362">
    <property type="entry name" value="Bact_transf"/>
</dbReference>
<sequence>MPCGERAADPFVYRVGLELSTIGVSSMVWLDAFVTVVLFLAAIAAGAMIVNHRLAAQSDSGAGSSVGEKSTQSPALVLQDTVSKAVSGQTGAADSAPEGWIDPLLYDREKTMKTPLVRKAFFSRFLKRSMDVLLSLMLIIFTAPLIIAVAILIKMDSRGPVFYQQARMGRDGKVFRILKFRTMRTNAEENGPRWAEKGDNRITKIGSFLRRSRIDEIPQAINILRGDMSFVGPRPERPEFSEKLAAEIPNFEARTLVKPGLTGWAQVNLPYAASVSDTRMKLAYDLYYIEKQSAWLDFLIVLKTFRVALFSDSAH</sequence>
<evidence type="ECO:0000256" key="2">
    <source>
        <dbReference type="ARBA" id="ARBA00006464"/>
    </source>
</evidence>
<evidence type="ECO:0000259" key="9">
    <source>
        <dbReference type="Pfam" id="PF02397"/>
    </source>
</evidence>
<keyword evidence="4 8" id="KW-0812">Transmembrane</keyword>
<comment type="similarity">
    <text evidence="2">Belongs to the bacterial sugar transferase family.</text>
</comment>
<dbReference type="AlphaFoldDB" id="A0A371R7P6"/>
<dbReference type="InterPro" id="IPR017475">
    <property type="entry name" value="EPS_sugar_tfrase"/>
</dbReference>
<evidence type="ECO:0000256" key="4">
    <source>
        <dbReference type="ARBA" id="ARBA00022692"/>
    </source>
</evidence>
<dbReference type="InParanoid" id="A0A371R7P6"/>
<comment type="subcellular location">
    <subcellularLocation>
        <location evidence="1">Membrane</location>
        <topology evidence="1">Multi-pass membrane protein</topology>
    </subcellularLocation>
</comment>
<evidence type="ECO:0000313" key="10">
    <source>
        <dbReference type="EMBL" id="RFB01476.1"/>
    </source>
</evidence>
<dbReference type="Proteomes" id="UP000264589">
    <property type="component" value="Unassembled WGS sequence"/>
</dbReference>
<accession>A0A371R7P6</accession>
<proteinExistence type="inferred from homology"/>
<evidence type="ECO:0000256" key="3">
    <source>
        <dbReference type="ARBA" id="ARBA00022679"/>
    </source>
</evidence>
<evidence type="ECO:0000256" key="5">
    <source>
        <dbReference type="ARBA" id="ARBA00022989"/>
    </source>
</evidence>
<name>A0A371R7P6_9PROT</name>
<dbReference type="NCBIfam" id="TIGR03025">
    <property type="entry name" value="EPS_sugtrans"/>
    <property type="match status" value="1"/>
</dbReference>
<keyword evidence="11" id="KW-1185">Reference proteome</keyword>